<dbReference type="EMBL" id="JABSTQ010011552">
    <property type="protein sequence ID" value="KAG0410122.1"/>
    <property type="molecule type" value="Genomic_DNA"/>
</dbReference>
<accession>A0AC60NSM4</accession>
<proteinExistence type="predicted"/>
<organism evidence="1 2">
    <name type="scientific">Ixodes persulcatus</name>
    <name type="common">Taiga tick</name>
    <dbReference type="NCBI Taxonomy" id="34615"/>
    <lineage>
        <taxon>Eukaryota</taxon>
        <taxon>Metazoa</taxon>
        <taxon>Ecdysozoa</taxon>
        <taxon>Arthropoda</taxon>
        <taxon>Chelicerata</taxon>
        <taxon>Arachnida</taxon>
        <taxon>Acari</taxon>
        <taxon>Parasitiformes</taxon>
        <taxon>Ixodida</taxon>
        <taxon>Ixodoidea</taxon>
        <taxon>Ixodidae</taxon>
        <taxon>Ixodinae</taxon>
        <taxon>Ixodes</taxon>
    </lineage>
</organism>
<sequence>MPGGWEGDGGDNLLRETWSSLPGLLGCGGVGLALNAVRGLVAEAAPSAKSRATYRRMPEDAASVATWGLARGSDVDLQPAPTAHAAQKPTITRCPWVRTKLRNGFEISILTSRS</sequence>
<name>A0AC60NSM4_IXOPE</name>
<gene>
    <name evidence="1" type="ORF">HPB47_012764</name>
</gene>
<reference evidence="1 2" key="1">
    <citation type="journal article" date="2020" name="Cell">
        <title>Large-Scale Comparative Analyses of Tick Genomes Elucidate Their Genetic Diversity and Vector Capacities.</title>
        <authorList>
            <consortium name="Tick Genome and Microbiome Consortium (TIGMIC)"/>
            <person name="Jia N."/>
            <person name="Wang J."/>
            <person name="Shi W."/>
            <person name="Du L."/>
            <person name="Sun Y."/>
            <person name="Zhan W."/>
            <person name="Jiang J.F."/>
            <person name="Wang Q."/>
            <person name="Zhang B."/>
            <person name="Ji P."/>
            <person name="Bell-Sakyi L."/>
            <person name="Cui X.M."/>
            <person name="Yuan T.T."/>
            <person name="Jiang B.G."/>
            <person name="Yang W.F."/>
            <person name="Lam T.T."/>
            <person name="Chang Q.C."/>
            <person name="Ding S.J."/>
            <person name="Wang X.J."/>
            <person name="Zhu J.G."/>
            <person name="Ruan X.D."/>
            <person name="Zhao L."/>
            <person name="Wei J.T."/>
            <person name="Ye R.Z."/>
            <person name="Que T.C."/>
            <person name="Du C.H."/>
            <person name="Zhou Y.H."/>
            <person name="Cheng J.X."/>
            <person name="Dai P.F."/>
            <person name="Guo W.B."/>
            <person name="Han X.H."/>
            <person name="Huang E.J."/>
            <person name="Li L.F."/>
            <person name="Wei W."/>
            <person name="Gao Y.C."/>
            <person name="Liu J.Z."/>
            <person name="Shao H.Z."/>
            <person name="Wang X."/>
            <person name="Wang C.C."/>
            <person name="Yang T.C."/>
            <person name="Huo Q.B."/>
            <person name="Li W."/>
            <person name="Chen H.Y."/>
            <person name="Chen S.E."/>
            <person name="Zhou L.G."/>
            <person name="Ni X.B."/>
            <person name="Tian J.H."/>
            <person name="Sheng Y."/>
            <person name="Liu T."/>
            <person name="Pan Y.S."/>
            <person name="Xia L.Y."/>
            <person name="Li J."/>
            <person name="Zhao F."/>
            <person name="Cao W.C."/>
        </authorList>
    </citation>
    <scope>NUCLEOTIDE SEQUENCE [LARGE SCALE GENOMIC DNA]</scope>
    <source>
        <strain evidence="1">Iper-2018</strain>
    </source>
</reference>
<comment type="caution">
    <text evidence="1">The sequence shown here is derived from an EMBL/GenBank/DDBJ whole genome shotgun (WGS) entry which is preliminary data.</text>
</comment>
<dbReference type="Proteomes" id="UP000805193">
    <property type="component" value="Unassembled WGS sequence"/>
</dbReference>
<protein>
    <submittedName>
        <fullName evidence="1">Uncharacterized protein</fullName>
    </submittedName>
</protein>
<keyword evidence="2" id="KW-1185">Reference proteome</keyword>
<evidence type="ECO:0000313" key="2">
    <source>
        <dbReference type="Proteomes" id="UP000805193"/>
    </source>
</evidence>
<evidence type="ECO:0000313" key="1">
    <source>
        <dbReference type="EMBL" id="KAG0410122.1"/>
    </source>
</evidence>